<gene>
    <name evidence="10" type="ORF">P8A19_05415</name>
</gene>
<feature type="transmembrane region" description="Helical" evidence="7">
    <location>
        <begin position="144"/>
        <end position="170"/>
    </location>
</feature>
<accession>A0ABY9IJX5</accession>
<keyword evidence="11" id="KW-1185">Reference proteome</keyword>
<dbReference type="CDD" id="cd06261">
    <property type="entry name" value="TM_PBP2"/>
    <property type="match status" value="1"/>
</dbReference>
<evidence type="ECO:0000259" key="9">
    <source>
        <dbReference type="PROSITE" id="PS50928"/>
    </source>
</evidence>
<dbReference type="Pfam" id="PF00528">
    <property type="entry name" value="BPD_transp_1"/>
    <property type="match status" value="1"/>
</dbReference>
<comment type="similarity">
    <text evidence="7">Belongs to the binding-protein-dependent transport system permease family.</text>
</comment>
<keyword evidence="6 7" id="KW-0472">Membrane</keyword>
<evidence type="ECO:0000256" key="5">
    <source>
        <dbReference type="ARBA" id="ARBA00022989"/>
    </source>
</evidence>
<evidence type="ECO:0000313" key="10">
    <source>
        <dbReference type="EMBL" id="WLQ54911.1"/>
    </source>
</evidence>
<evidence type="ECO:0000256" key="2">
    <source>
        <dbReference type="ARBA" id="ARBA00022448"/>
    </source>
</evidence>
<sequence length="375" mass="40902">MKPRATVTTDPDRTADGAGAPAGGGGDGRDGSGTRTERSRAIGKRGSRTAKKGSAKRPAKSGPAGTGPQLGGITWRQRLYRDRTLVLMTVPAIALLLIFNYIPLLGNIVAFQDYDVYDLGITGSPFVGFDNFTRIFEDYRFWEVLINTLVIFVTQLVLFFPIPIAIALLLNTIMSARIRAWVQAVVYLPHFFSWVLVVTVFQQMFGGAGLVAQWLRDHGHDGFDLMTNPGFFKFLVSAQAVWKDAGWGVIVFLAALAAVNTDLYEAAAVDGAGRWRRMWHVTLPALRPVIALLLVLRVGSALNLDFEQILLQRDQVGSGASEILDTYIWWTGIKTGDFGYAAAAGVFKGLFSVAMVLGANKVAHMLGEQGVYSKK</sequence>
<keyword evidence="4 7" id="KW-0812">Transmembrane</keyword>
<proteinExistence type="inferred from homology"/>
<dbReference type="InterPro" id="IPR000515">
    <property type="entry name" value="MetI-like"/>
</dbReference>
<dbReference type="PANTHER" id="PTHR43227">
    <property type="entry name" value="BLL4140 PROTEIN"/>
    <property type="match status" value="1"/>
</dbReference>
<dbReference type="EMBL" id="CP120988">
    <property type="protein sequence ID" value="WLQ54911.1"/>
    <property type="molecule type" value="Genomic_DNA"/>
</dbReference>
<feature type="transmembrane region" description="Helical" evidence="7">
    <location>
        <begin position="245"/>
        <end position="264"/>
    </location>
</feature>
<protein>
    <submittedName>
        <fullName evidence="10">ABC transporter permease subunit</fullName>
    </submittedName>
</protein>
<feature type="transmembrane region" description="Helical" evidence="7">
    <location>
        <begin position="285"/>
        <end position="304"/>
    </location>
</feature>
<evidence type="ECO:0000256" key="1">
    <source>
        <dbReference type="ARBA" id="ARBA00004651"/>
    </source>
</evidence>
<evidence type="ECO:0000256" key="3">
    <source>
        <dbReference type="ARBA" id="ARBA00022475"/>
    </source>
</evidence>
<evidence type="ECO:0000256" key="7">
    <source>
        <dbReference type="RuleBase" id="RU363032"/>
    </source>
</evidence>
<reference evidence="10 11" key="1">
    <citation type="submission" date="2023-03" db="EMBL/GenBank/DDBJ databases">
        <title>Isolation and description of six Streptomyces strains from soil environments, able to metabolize different microbial glucans.</title>
        <authorList>
            <person name="Widen T."/>
            <person name="Larsbrink J."/>
        </authorList>
    </citation>
    <scope>NUCLEOTIDE SEQUENCE [LARGE SCALE GENOMIC DNA]</scope>
    <source>
        <strain evidence="10 11">Alt2</strain>
    </source>
</reference>
<feature type="transmembrane region" description="Helical" evidence="7">
    <location>
        <begin position="191"/>
        <end position="215"/>
    </location>
</feature>
<dbReference type="Proteomes" id="UP001235744">
    <property type="component" value="Chromosome"/>
</dbReference>
<feature type="transmembrane region" description="Helical" evidence="7">
    <location>
        <begin position="338"/>
        <end position="359"/>
    </location>
</feature>
<feature type="domain" description="ABC transmembrane type-1" evidence="9">
    <location>
        <begin position="145"/>
        <end position="359"/>
    </location>
</feature>
<feature type="region of interest" description="Disordered" evidence="8">
    <location>
        <begin position="1"/>
        <end position="69"/>
    </location>
</feature>
<feature type="compositionally biased region" description="Basic residues" evidence="8">
    <location>
        <begin position="41"/>
        <end position="59"/>
    </location>
</feature>
<name>A0ABY9IJX5_9ACTN</name>
<dbReference type="PANTHER" id="PTHR43227:SF11">
    <property type="entry name" value="BLL4140 PROTEIN"/>
    <property type="match status" value="1"/>
</dbReference>
<organism evidence="10 11">
    <name type="scientific">Streptomyces poriferorum</name>
    <dbReference type="NCBI Taxonomy" id="2798799"/>
    <lineage>
        <taxon>Bacteria</taxon>
        <taxon>Bacillati</taxon>
        <taxon>Actinomycetota</taxon>
        <taxon>Actinomycetes</taxon>
        <taxon>Kitasatosporales</taxon>
        <taxon>Streptomycetaceae</taxon>
        <taxon>Streptomyces</taxon>
    </lineage>
</organism>
<feature type="compositionally biased region" description="Basic and acidic residues" evidence="8">
    <location>
        <begin position="27"/>
        <end position="40"/>
    </location>
</feature>
<feature type="transmembrane region" description="Helical" evidence="7">
    <location>
        <begin position="85"/>
        <end position="104"/>
    </location>
</feature>
<dbReference type="PROSITE" id="PS50928">
    <property type="entry name" value="ABC_TM1"/>
    <property type="match status" value="1"/>
</dbReference>
<keyword evidence="5 7" id="KW-1133">Transmembrane helix</keyword>
<evidence type="ECO:0000256" key="8">
    <source>
        <dbReference type="SAM" id="MobiDB-lite"/>
    </source>
</evidence>
<evidence type="ECO:0000256" key="6">
    <source>
        <dbReference type="ARBA" id="ARBA00023136"/>
    </source>
</evidence>
<comment type="subcellular location">
    <subcellularLocation>
        <location evidence="1 7">Cell membrane</location>
        <topology evidence="1 7">Multi-pass membrane protein</topology>
    </subcellularLocation>
</comment>
<evidence type="ECO:0000313" key="11">
    <source>
        <dbReference type="Proteomes" id="UP001235744"/>
    </source>
</evidence>
<evidence type="ECO:0000256" key="4">
    <source>
        <dbReference type="ARBA" id="ARBA00022692"/>
    </source>
</evidence>
<dbReference type="InterPro" id="IPR050809">
    <property type="entry name" value="UgpAE/MalFG_permease"/>
</dbReference>
<keyword evidence="3" id="KW-1003">Cell membrane</keyword>
<dbReference type="RefSeq" id="WP_219568481.1">
    <property type="nucleotide sequence ID" value="NZ_CP120988.1"/>
</dbReference>
<keyword evidence="2 7" id="KW-0813">Transport</keyword>